<dbReference type="Proteomes" id="UP000078561">
    <property type="component" value="Unassembled WGS sequence"/>
</dbReference>
<feature type="transmembrane region" description="Helical" evidence="2">
    <location>
        <begin position="300"/>
        <end position="321"/>
    </location>
</feature>
<accession>A0A163M7J7</accession>
<dbReference type="PANTHER" id="PTHR34391:SF2">
    <property type="entry name" value="TRP C-TERMINAL DOMAIN-CONTAINING PROTEIN"/>
    <property type="match status" value="1"/>
</dbReference>
<protein>
    <recommendedName>
        <fullName evidence="5">TRP C-terminal domain-containing protein</fullName>
    </recommendedName>
</protein>
<feature type="transmembrane region" description="Helical" evidence="2">
    <location>
        <begin position="38"/>
        <end position="58"/>
    </location>
</feature>
<reference evidence="3" key="1">
    <citation type="submission" date="2016-04" db="EMBL/GenBank/DDBJ databases">
        <authorList>
            <person name="Evans L.H."/>
            <person name="Alamgir A."/>
            <person name="Owens N."/>
            <person name="Weber N.D."/>
            <person name="Virtaneva K."/>
            <person name="Barbian K."/>
            <person name="Babar A."/>
            <person name="Rosenke K."/>
        </authorList>
    </citation>
    <scope>NUCLEOTIDE SEQUENCE [LARGE SCALE GENOMIC DNA]</scope>
    <source>
        <strain evidence="3">CBS 101.48</strain>
    </source>
</reference>
<evidence type="ECO:0000256" key="2">
    <source>
        <dbReference type="SAM" id="Phobius"/>
    </source>
</evidence>
<keyword evidence="2" id="KW-1133">Transmembrane helix</keyword>
<keyword evidence="4" id="KW-1185">Reference proteome</keyword>
<dbReference type="OMA" id="ICIVLES"/>
<keyword evidence="2" id="KW-0472">Membrane</keyword>
<evidence type="ECO:0000256" key="1">
    <source>
        <dbReference type="SAM" id="MobiDB-lite"/>
    </source>
</evidence>
<evidence type="ECO:0000313" key="3">
    <source>
        <dbReference type="EMBL" id="SAM02089.1"/>
    </source>
</evidence>
<dbReference type="GO" id="GO:0005794">
    <property type="term" value="C:Golgi apparatus"/>
    <property type="evidence" value="ECO:0007669"/>
    <property type="project" value="TreeGrafter"/>
</dbReference>
<dbReference type="AlphaFoldDB" id="A0A163M7J7"/>
<dbReference type="PANTHER" id="PTHR34391">
    <property type="entry name" value="UPF0658 GOLGI APPARATUS MEMBRANE PROTEIN C1952.10C-RELATED"/>
    <property type="match status" value="1"/>
</dbReference>
<feature type="transmembrane region" description="Helical" evidence="2">
    <location>
        <begin position="234"/>
        <end position="256"/>
    </location>
</feature>
<dbReference type="EMBL" id="LT553674">
    <property type="protein sequence ID" value="SAM02089.1"/>
    <property type="molecule type" value="Genomic_DNA"/>
</dbReference>
<dbReference type="InParanoid" id="A0A163M7J7"/>
<feature type="region of interest" description="Disordered" evidence="1">
    <location>
        <begin position="385"/>
        <end position="404"/>
    </location>
</feature>
<feature type="transmembrane region" description="Helical" evidence="2">
    <location>
        <begin position="327"/>
        <end position="352"/>
    </location>
</feature>
<organism evidence="3">
    <name type="scientific">Absidia glauca</name>
    <name type="common">Pin mould</name>
    <dbReference type="NCBI Taxonomy" id="4829"/>
    <lineage>
        <taxon>Eukaryota</taxon>
        <taxon>Fungi</taxon>
        <taxon>Fungi incertae sedis</taxon>
        <taxon>Mucoromycota</taxon>
        <taxon>Mucoromycotina</taxon>
        <taxon>Mucoromycetes</taxon>
        <taxon>Mucorales</taxon>
        <taxon>Cunninghamellaceae</taxon>
        <taxon>Absidia</taxon>
    </lineage>
</organism>
<proteinExistence type="predicted"/>
<dbReference type="OrthoDB" id="2448307at2759"/>
<evidence type="ECO:0008006" key="5">
    <source>
        <dbReference type="Google" id="ProtNLM"/>
    </source>
</evidence>
<dbReference type="STRING" id="4829.A0A163M7J7"/>
<sequence>MSQHHKSSLPNDEPPPTFLWRVGHLTWIRINESTQTRLYVLATVVSMILCTVLEALIANTQSNAAAVVRLSDIAAGGTPDLNSAFDHGNTSKDPYIGILVSLQRLKDENVFFVLFHLFQLYLGIDAIVRQSVIQLIAHTTNELLSVVFALVQLGETLTWRSKILSVDDQTNVTTDTSDFWMALRFEIGLAASLFFLTCVFAYLCTRLLQQFGWNTYKRLGADIKLQMRFRTAQIFLMILKLDAFFHLVFSVFWFVVMTQEGYYQRDQAALAWYILHLILTLIQIPALFGARDSIRKERPSVMIGFLVVHGLIIIDFIIILQQSSNSWVFWVLAVCLAILLSLVTMILGFMVVRNFDKGLKPHIQRLFDENYREKFKATQKDDSWVIDDDGGDDYNHGNAVPPTK</sequence>
<evidence type="ECO:0000313" key="4">
    <source>
        <dbReference type="Proteomes" id="UP000078561"/>
    </source>
</evidence>
<name>A0A163M7J7_ABSGL</name>
<dbReference type="InterPro" id="IPR040410">
    <property type="entry name" value="UPF0658_Golgi"/>
</dbReference>
<keyword evidence="2" id="KW-0812">Transmembrane</keyword>
<feature type="transmembrane region" description="Helical" evidence="2">
    <location>
        <begin position="268"/>
        <end position="288"/>
    </location>
</feature>
<gene>
    <name evidence="3" type="primary">ABSGL_07852.1 scaffold 9181</name>
</gene>
<feature type="transmembrane region" description="Helical" evidence="2">
    <location>
        <begin position="187"/>
        <end position="208"/>
    </location>
</feature>